<dbReference type="InterPro" id="IPR037143">
    <property type="entry name" value="4-PPantetheinyl_Trfase_dom_sf"/>
</dbReference>
<dbReference type="GO" id="GO:0008897">
    <property type="term" value="F:holo-[acyl-carrier-protein] synthase activity"/>
    <property type="evidence" value="ECO:0007669"/>
    <property type="project" value="InterPro"/>
</dbReference>
<keyword evidence="2" id="KW-1185">Reference proteome</keyword>
<evidence type="ECO:0000313" key="1">
    <source>
        <dbReference type="EMBL" id="CAF9940493.1"/>
    </source>
</evidence>
<evidence type="ECO:0008006" key="3">
    <source>
        <dbReference type="Google" id="ProtNLM"/>
    </source>
</evidence>
<organism evidence="1 2">
    <name type="scientific">Alectoria fallacina</name>
    <dbReference type="NCBI Taxonomy" id="1903189"/>
    <lineage>
        <taxon>Eukaryota</taxon>
        <taxon>Fungi</taxon>
        <taxon>Dikarya</taxon>
        <taxon>Ascomycota</taxon>
        <taxon>Pezizomycotina</taxon>
        <taxon>Lecanoromycetes</taxon>
        <taxon>OSLEUM clade</taxon>
        <taxon>Lecanoromycetidae</taxon>
        <taxon>Lecanorales</taxon>
        <taxon>Lecanorineae</taxon>
        <taxon>Parmeliaceae</taxon>
        <taxon>Alectoria</taxon>
    </lineage>
</organism>
<dbReference type="Proteomes" id="UP000664203">
    <property type="component" value="Unassembled WGS sequence"/>
</dbReference>
<gene>
    <name evidence="1" type="ORF">ALECFALPRED_008698</name>
</gene>
<evidence type="ECO:0000313" key="2">
    <source>
        <dbReference type="Proteomes" id="UP000664203"/>
    </source>
</evidence>
<protein>
    <recommendedName>
        <fullName evidence="3">4'-phosphopantetheinyl transferase domain-containing protein</fullName>
    </recommendedName>
</protein>
<dbReference type="EMBL" id="CAJPDR010000604">
    <property type="protein sequence ID" value="CAF9940493.1"/>
    <property type="molecule type" value="Genomic_DNA"/>
</dbReference>
<accession>A0A8H3J4R7</accession>
<dbReference type="OrthoDB" id="15433at2759"/>
<proteinExistence type="predicted"/>
<comment type="caution">
    <text evidence="1">The sequence shown here is derived from an EMBL/GenBank/DDBJ whole genome shotgun (WGS) entry which is preliminary data.</text>
</comment>
<dbReference type="AlphaFoldDB" id="A0A8H3J4R7"/>
<name>A0A8H3J4R7_9LECA</name>
<dbReference type="SUPFAM" id="SSF56214">
    <property type="entry name" value="4'-phosphopantetheinyl transferase"/>
    <property type="match status" value="1"/>
</dbReference>
<dbReference type="Gene3D" id="3.90.470.20">
    <property type="entry name" value="4'-phosphopantetheinyl transferase domain"/>
    <property type="match status" value="1"/>
</dbReference>
<dbReference type="GO" id="GO:0000287">
    <property type="term" value="F:magnesium ion binding"/>
    <property type="evidence" value="ECO:0007669"/>
    <property type="project" value="InterPro"/>
</dbReference>
<reference evidence="1" key="1">
    <citation type="submission" date="2021-03" db="EMBL/GenBank/DDBJ databases">
        <authorList>
            <person name="Tagirdzhanova G."/>
        </authorList>
    </citation>
    <scope>NUCLEOTIDE SEQUENCE</scope>
</reference>
<sequence length="356" mass="39786">MAPKPFPFPIGIGIDVCQVNRIAAILRREYTRNRWARKIFTRLEWPALCRRLQRVEKAMGEPVGQVDAASDQTLDDETQASANCYDNTIWMLPRMPGYSSTFEDQNSYWSAIADERSALGALARHLAGRWAAKEAAIKAHRHRQLYMQNISIVRPNLPPGSFSGTGTGGAQKLIALIDPPSDRIEMIGRVAALRGLRGFGLQNYGLNKGTLMSKDELHKEVQDSEDGKVHRGTHYYRRSRVKESDRQVAEINISHDGDYAVATCMAFDPPWSMAQEKTIVDKGEGLPLHEPQWGDEGWLDLAKPGIEGGSFGLEKERVLNTPLGNLLDEPEFPTDPEASKKAFKDVFENSNVPFLP</sequence>